<evidence type="ECO:0000313" key="1">
    <source>
        <dbReference type="EMBL" id="CAL1359555.1"/>
    </source>
</evidence>
<accession>A0AAV2CUN3</accession>
<proteinExistence type="predicted"/>
<evidence type="ECO:0000313" key="2">
    <source>
        <dbReference type="Proteomes" id="UP001497516"/>
    </source>
</evidence>
<dbReference type="EMBL" id="OZ034814">
    <property type="protein sequence ID" value="CAL1359555.1"/>
    <property type="molecule type" value="Genomic_DNA"/>
</dbReference>
<sequence>MCHSTTGAEEPIGAHGGVDCSRRRLRVLELGSPTTRSEVQVGACHGEFYKNKLQRGFPTPPSSRFDTRREGGTSLCKLSPLIIGGEGGTVLCKLSPLIIGGERRG</sequence>
<reference evidence="1 2" key="1">
    <citation type="submission" date="2024-04" db="EMBL/GenBank/DDBJ databases">
        <authorList>
            <person name="Fracassetti M."/>
        </authorList>
    </citation>
    <scope>NUCLEOTIDE SEQUENCE [LARGE SCALE GENOMIC DNA]</scope>
</reference>
<organism evidence="1 2">
    <name type="scientific">Linum trigynum</name>
    <dbReference type="NCBI Taxonomy" id="586398"/>
    <lineage>
        <taxon>Eukaryota</taxon>
        <taxon>Viridiplantae</taxon>
        <taxon>Streptophyta</taxon>
        <taxon>Embryophyta</taxon>
        <taxon>Tracheophyta</taxon>
        <taxon>Spermatophyta</taxon>
        <taxon>Magnoliopsida</taxon>
        <taxon>eudicotyledons</taxon>
        <taxon>Gunneridae</taxon>
        <taxon>Pentapetalae</taxon>
        <taxon>rosids</taxon>
        <taxon>fabids</taxon>
        <taxon>Malpighiales</taxon>
        <taxon>Linaceae</taxon>
        <taxon>Linum</taxon>
    </lineage>
</organism>
<dbReference type="AlphaFoldDB" id="A0AAV2CUN3"/>
<protein>
    <submittedName>
        <fullName evidence="1">Uncharacterized protein</fullName>
    </submittedName>
</protein>
<name>A0AAV2CUN3_9ROSI</name>
<keyword evidence="2" id="KW-1185">Reference proteome</keyword>
<gene>
    <name evidence="1" type="ORF">LTRI10_LOCUS7033</name>
</gene>
<dbReference type="Proteomes" id="UP001497516">
    <property type="component" value="Chromosome 10"/>
</dbReference>